<comment type="caution">
    <text evidence="3">The sequence shown here is derived from an EMBL/GenBank/DDBJ whole genome shotgun (WGS) entry which is preliminary data.</text>
</comment>
<dbReference type="Proteomes" id="UP000230233">
    <property type="component" value="Chromosome IV"/>
</dbReference>
<evidence type="ECO:0000256" key="1">
    <source>
        <dbReference type="SAM" id="SignalP"/>
    </source>
</evidence>
<proteinExistence type="predicted"/>
<evidence type="ECO:0000313" key="3">
    <source>
        <dbReference type="EMBL" id="PIC31913.1"/>
    </source>
</evidence>
<gene>
    <name evidence="3" type="primary">Cnig_chr_IV.g12448</name>
    <name evidence="3" type="ORF">B9Z55_012448</name>
</gene>
<evidence type="ECO:0000313" key="4">
    <source>
        <dbReference type="Proteomes" id="UP000230233"/>
    </source>
</evidence>
<feature type="chain" id="PRO_5013620037" description="PAN-3 domain-containing protein" evidence="1">
    <location>
        <begin position="21"/>
        <end position="139"/>
    </location>
</feature>
<name>A0A2G5TXE4_9PELO</name>
<dbReference type="PANTHER" id="PTHR47629">
    <property type="entry name" value="C-TYPE LECTIN-RELATED"/>
    <property type="match status" value="1"/>
</dbReference>
<evidence type="ECO:0000259" key="2">
    <source>
        <dbReference type="SMART" id="SM00605"/>
    </source>
</evidence>
<protein>
    <recommendedName>
        <fullName evidence="2">PAN-3 domain-containing protein</fullName>
    </recommendedName>
</protein>
<feature type="signal peptide" evidence="1">
    <location>
        <begin position="1"/>
        <end position="20"/>
    </location>
</feature>
<dbReference type="OrthoDB" id="5859895at2759"/>
<sequence>MIPFIFKLAIFLIFTIPIHSQNTKMILVYGAPQSTDDCDNFDGTWNECVQYCYSTESCVFVTTLDDISCRACLYKTVITKIARQEEGQKVGIKITLDEIWNDNCPRNSQTLNAPTFEANPVVVDFSKLGSRKIYQNSVN</sequence>
<dbReference type="EMBL" id="PDUG01000004">
    <property type="protein sequence ID" value="PIC31913.1"/>
    <property type="molecule type" value="Genomic_DNA"/>
</dbReference>
<accession>A0A2G5TXE4</accession>
<keyword evidence="1" id="KW-0732">Signal</keyword>
<dbReference type="Pfam" id="PF08277">
    <property type="entry name" value="PAN_3"/>
    <property type="match status" value="1"/>
</dbReference>
<dbReference type="SMART" id="SM00605">
    <property type="entry name" value="CW"/>
    <property type="match status" value="1"/>
</dbReference>
<keyword evidence="4" id="KW-1185">Reference proteome</keyword>
<reference evidence="4" key="1">
    <citation type="submission" date="2017-10" db="EMBL/GenBank/DDBJ databases">
        <title>Rapid genome shrinkage in a self-fertile nematode reveals novel sperm competition proteins.</title>
        <authorList>
            <person name="Yin D."/>
            <person name="Schwarz E.M."/>
            <person name="Thomas C.G."/>
            <person name="Felde R.L."/>
            <person name="Korf I.F."/>
            <person name="Cutter A.D."/>
            <person name="Schartner C.M."/>
            <person name="Ralston E.J."/>
            <person name="Meyer B.J."/>
            <person name="Haag E.S."/>
        </authorList>
    </citation>
    <scope>NUCLEOTIDE SEQUENCE [LARGE SCALE GENOMIC DNA]</scope>
    <source>
        <strain evidence="4">JU1422</strain>
    </source>
</reference>
<dbReference type="InterPro" id="IPR006583">
    <property type="entry name" value="PAN-3_domain"/>
</dbReference>
<organism evidence="3 4">
    <name type="scientific">Caenorhabditis nigoni</name>
    <dbReference type="NCBI Taxonomy" id="1611254"/>
    <lineage>
        <taxon>Eukaryota</taxon>
        <taxon>Metazoa</taxon>
        <taxon>Ecdysozoa</taxon>
        <taxon>Nematoda</taxon>
        <taxon>Chromadorea</taxon>
        <taxon>Rhabditida</taxon>
        <taxon>Rhabditina</taxon>
        <taxon>Rhabditomorpha</taxon>
        <taxon>Rhabditoidea</taxon>
        <taxon>Rhabditidae</taxon>
        <taxon>Peloderinae</taxon>
        <taxon>Caenorhabditis</taxon>
    </lineage>
</organism>
<dbReference type="AlphaFoldDB" id="A0A2G5TXE4"/>
<feature type="domain" description="PAN-3" evidence="2">
    <location>
        <begin position="1"/>
        <end position="134"/>
    </location>
</feature>